<dbReference type="OrthoDB" id="269822at2759"/>
<dbReference type="PROSITE" id="PS50007">
    <property type="entry name" value="PIPLC_X_DOMAIN"/>
    <property type="match status" value="1"/>
</dbReference>
<evidence type="ECO:0000313" key="2">
    <source>
        <dbReference type="Proteomes" id="UP000031668"/>
    </source>
</evidence>
<name>A0A0C2ITF2_THEKT</name>
<accession>A0A0C2ITF2</accession>
<organism evidence="1 2">
    <name type="scientific">Thelohanellus kitauei</name>
    <name type="common">Myxosporean</name>
    <dbReference type="NCBI Taxonomy" id="669202"/>
    <lineage>
        <taxon>Eukaryota</taxon>
        <taxon>Metazoa</taxon>
        <taxon>Cnidaria</taxon>
        <taxon>Myxozoa</taxon>
        <taxon>Myxosporea</taxon>
        <taxon>Bivalvulida</taxon>
        <taxon>Platysporina</taxon>
        <taxon>Myxobolidae</taxon>
        <taxon>Thelohanellus</taxon>
    </lineage>
</organism>
<protein>
    <submittedName>
        <fullName evidence="1">Uncharacterized protein</fullName>
    </submittedName>
</protein>
<gene>
    <name evidence="1" type="ORF">RF11_09549</name>
</gene>
<proteinExistence type="predicted"/>
<evidence type="ECO:0000313" key="1">
    <source>
        <dbReference type="EMBL" id="KII68674.1"/>
    </source>
</evidence>
<reference evidence="1 2" key="1">
    <citation type="journal article" date="2014" name="Genome Biol. Evol.">
        <title>The genome of the myxosporean Thelohanellus kitauei shows adaptations to nutrient acquisition within its fish host.</title>
        <authorList>
            <person name="Yang Y."/>
            <person name="Xiong J."/>
            <person name="Zhou Z."/>
            <person name="Huo F."/>
            <person name="Miao W."/>
            <person name="Ran C."/>
            <person name="Liu Y."/>
            <person name="Zhang J."/>
            <person name="Feng J."/>
            <person name="Wang M."/>
            <person name="Wang M."/>
            <person name="Wang L."/>
            <person name="Yao B."/>
        </authorList>
    </citation>
    <scope>NUCLEOTIDE SEQUENCE [LARGE SCALE GENOMIC DNA]</scope>
    <source>
        <strain evidence="1">Wuqing</strain>
    </source>
</reference>
<comment type="caution">
    <text evidence="1">The sequence shown here is derived from an EMBL/GenBank/DDBJ whole genome shotgun (WGS) entry which is preliminary data.</text>
</comment>
<dbReference type="EMBL" id="JWZT01002732">
    <property type="protein sequence ID" value="KII68674.1"/>
    <property type="molecule type" value="Genomic_DNA"/>
</dbReference>
<dbReference type="Proteomes" id="UP000031668">
    <property type="component" value="Unassembled WGS sequence"/>
</dbReference>
<keyword evidence="2" id="KW-1185">Reference proteome</keyword>
<sequence length="100" mass="11513">MVIFSEVEEAQINSARSNSYINTENLSDKAFNQYFLSSHMNILKPDYGFRNQDMTRPLSYYYINSSKNACMNAQTTLYDALTGQSAKENHSGDEEIERSY</sequence>
<dbReference type="AlphaFoldDB" id="A0A0C2ITF2"/>